<dbReference type="InterPro" id="IPR035280">
    <property type="entry name" value="Helveticin_J"/>
</dbReference>
<evidence type="ECO:0000313" key="1">
    <source>
        <dbReference type="EMBL" id="MFC6164693.1"/>
    </source>
</evidence>
<dbReference type="EMBL" id="JBHSSD010000036">
    <property type="protein sequence ID" value="MFC6164693.1"/>
    <property type="molecule type" value="Genomic_DNA"/>
</dbReference>
<organism evidence="1 2">
    <name type="scientific">Lactiplantibacillus dongliensis</name>
    <dbReference type="NCBI Taxonomy" id="2559919"/>
    <lineage>
        <taxon>Bacteria</taxon>
        <taxon>Bacillati</taxon>
        <taxon>Bacillota</taxon>
        <taxon>Bacilli</taxon>
        <taxon>Lactobacillales</taxon>
        <taxon>Lactobacillaceae</taxon>
        <taxon>Lactiplantibacillus</taxon>
    </lineage>
</organism>
<dbReference type="RefSeq" id="WP_137640878.1">
    <property type="nucleotide sequence ID" value="NZ_BJDK01000032.1"/>
</dbReference>
<accession>A0ABW1R990</accession>
<evidence type="ECO:0000313" key="2">
    <source>
        <dbReference type="Proteomes" id="UP001596253"/>
    </source>
</evidence>
<reference evidence="2" key="1">
    <citation type="journal article" date="2019" name="Int. J. Syst. Evol. Microbiol.">
        <title>The Global Catalogue of Microorganisms (GCM) 10K type strain sequencing project: providing services to taxonomists for standard genome sequencing and annotation.</title>
        <authorList>
            <consortium name="The Broad Institute Genomics Platform"/>
            <consortium name="The Broad Institute Genome Sequencing Center for Infectious Disease"/>
            <person name="Wu L."/>
            <person name="Ma J."/>
        </authorList>
    </citation>
    <scope>NUCLEOTIDE SEQUENCE [LARGE SCALE GENOMIC DNA]</scope>
    <source>
        <strain evidence="2">CCM 8932</strain>
    </source>
</reference>
<sequence length="398" mass="44649">MYFYNNKNIIFCACFSLHSDYYEDDKKSLNMDDGPGLVSAEEIILTPENFETEAAYNKFMTQHPEALKSSEPTEEAIQPKVTLKNANADLELTFIGLPNSNVVQSIYVGTTNAYALQFVKGGVKQLLSKRRMNKAKKTATRVSTMTLYNFGHGQTLQYFSHKGKDYFWVVCKATNLAVKGLEKGDFNWGIQIGRLQFRDNTTINSYTDIPRLAGIDSANKTGKPYGKVYRVEAALSSDTHFLMIWMKNTAAGIQFSYYNVNTLNTILDSKENQASKWGGYDDLRVREACKGQAQFTNGQWSVPNGVSFQGFEFSDGQAIYISSGSQSQIPKIGKYYWGHGTPSVIVALSYPQFANRKNDNEVEGIQLKGDFIYVSQHFHKSSSNAVAQLVFRVPKSAF</sequence>
<dbReference type="Proteomes" id="UP001596253">
    <property type="component" value="Unassembled WGS sequence"/>
</dbReference>
<protein>
    <submittedName>
        <fullName evidence="1">Helveticin J family class III bacteriocin</fullName>
    </submittedName>
</protein>
<keyword evidence="2" id="KW-1185">Reference proteome</keyword>
<name>A0ABW1R990_9LACO</name>
<proteinExistence type="predicted"/>
<dbReference type="Pfam" id="PF17312">
    <property type="entry name" value="Helveticin_J"/>
    <property type="match status" value="1"/>
</dbReference>
<gene>
    <name evidence="1" type="ORF">ACFP3T_08430</name>
</gene>
<comment type="caution">
    <text evidence="1">The sequence shown here is derived from an EMBL/GenBank/DDBJ whole genome shotgun (WGS) entry which is preliminary data.</text>
</comment>